<accession>U4V5F6</accession>
<proteinExistence type="predicted"/>
<evidence type="ECO:0000313" key="2">
    <source>
        <dbReference type="EMBL" id="ERM01230.1"/>
    </source>
</evidence>
<evidence type="ECO:0000313" key="3">
    <source>
        <dbReference type="Proteomes" id="UP000016842"/>
    </source>
</evidence>
<feature type="transmembrane region" description="Helical" evidence="1">
    <location>
        <begin position="29"/>
        <end position="50"/>
    </location>
</feature>
<name>U4V5F6_9HYPH</name>
<keyword evidence="1" id="KW-0472">Membrane</keyword>
<reference evidence="2 3" key="1">
    <citation type="journal article" date="2014" name="FEMS Microbiol. Lett.">
        <title>Genome sequencing analysis reveals virulence-related gene content of Ochrobactrum intermedium strain 229E, a urease-positive strain isolated from the human gastric niche.</title>
        <authorList>
            <person name="Kulkarni G.J."/>
            <person name="Shetty S."/>
            <person name="Dharne M.S."/>
            <person name="Shouche Y.S."/>
        </authorList>
    </citation>
    <scope>NUCLEOTIDE SEQUENCE [LARGE SCALE GENOMIC DNA]</scope>
    <source>
        <strain evidence="2 3">229E</strain>
    </source>
</reference>
<dbReference type="Proteomes" id="UP000016842">
    <property type="component" value="Unassembled WGS sequence"/>
</dbReference>
<dbReference type="AlphaFoldDB" id="U4V5F6"/>
<keyword evidence="1" id="KW-1133">Transmembrane helix</keyword>
<dbReference type="EMBL" id="ASXJ01000185">
    <property type="protein sequence ID" value="ERM01230.1"/>
    <property type="molecule type" value="Genomic_DNA"/>
</dbReference>
<keyword evidence="1" id="KW-0812">Transmembrane</keyword>
<sequence length="79" mass="8453">MAIEIVNGNVSKFPPILNTEMTAEKPAPMMMPDLIACGIAAITLFAMPVAPMKMDKSPSIIWKDTSACMRSGPSGKVEQ</sequence>
<comment type="caution">
    <text evidence="2">The sequence shown here is derived from an EMBL/GenBank/DDBJ whole genome shotgun (WGS) entry which is preliminary data.</text>
</comment>
<protein>
    <submittedName>
        <fullName evidence="2">Uncharacterized protein</fullName>
    </submittedName>
</protein>
<organism evidence="2 3">
    <name type="scientific">Brucella intermedia 229E</name>
    <dbReference type="NCBI Taxonomy" id="1337887"/>
    <lineage>
        <taxon>Bacteria</taxon>
        <taxon>Pseudomonadati</taxon>
        <taxon>Pseudomonadota</taxon>
        <taxon>Alphaproteobacteria</taxon>
        <taxon>Hyphomicrobiales</taxon>
        <taxon>Brucellaceae</taxon>
        <taxon>Brucella/Ochrobactrum group</taxon>
        <taxon>Brucella</taxon>
    </lineage>
</organism>
<evidence type="ECO:0000256" key="1">
    <source>
        <dbReference type="SAM" id="Phobius"/>
    </source>
</evidence>
<gene>
    <name evidence="2" type="ORF">Q644_22865</name>
</gene>